<dbReference type="GO" id="GO:0005524">
    <property type="term" value="F:ATP binding"/>
    <property type="evidence" value="ECO:0007669"/>
    <property type="project" value="InterPro"/>
</dbReference>
<dbReference type="InterPro" id="IPR031315">
    <property type="entry name" value="LNS2/PITP"/>
</dbReference>
<keyword evidence="5" id="KW-0808">Transferase</keyword>
<keyword evidence="3" id="KW-0812">Transmembrane</keyword>
<dbReference type="PANTHER" id="PTHR12181:SF12">
    <property type="entry name" value="PHOSPHATIDATE PHOSPHATASE"/>
    <property type="match status" value="1"/>
</dbReference>
<feature type="compositionally biased region" description="Low complexity" evidence="2">
    <location>
        <begin position="421"/>
        <end position="431"/>
    </location>
</feature>
<dbReference type="Pfam" id="PF08235">
    <property type="entry name" value="LNS2"/>
    <property type="match status" value="1"/>
</dbReference>
<evidence type="ECO:0000256" key="3">
    <source>
        <dbReference type="SAM" id="Phobius"/>
    </source>
</evidence>
<evidence type="ECO:0000259" key="4">
    <source>
        <dbReference type="PROSITE" id="PS50011"/>
    </source>
</evidence>
<feature type="transmembrane region" description="Helical" evidence="3">
    <location>
        <begin position="814"/>
        <end position="832"/>
    </location>
</feature>
<dbReference type="InterPro" id="IPR026058">
    <property type="entry name" value="LIPIN"/>
</dbReference>
<feature type="domain" description="Protein kinase" evidence="4">
    <location>
        <begin position="1"/>
        <end position="304"/>
    </location>
</feature>
<dbReference type="PANTHER" id="PTHR12181">
    <property type="entry name" value="LIPIN"/>
    <property type="match status" value="1"/>
</dbReference>
<comment type="similarity">
    <text evidence="1">Belongs to the lipin family.</text>
</comment>
<dbReference type="InterPro" id="IPR007651">
    <property type="entry name" value="Lipin_N"/>
</dbReference>
<dbReference type="AlphaFoldDB" id="A0A0V0QJG0"/>
<feature type="compositionally biased region" description="Low complexity" evidence="2">
    <location>
        <begin position="332"/>
        <end position="351"/>
    </location>
</feature>
<reference evidence="5 6" key="1">
    <citation type="journal article" date="2015" name="Sci. Rep.">
        <title>Genome of the facultative scuticociliatosis pathogen Pseudocohnilembus persalinus provides insight into its virulence through horizontal gene transfer.</title>
        <authorList>
            <person name="Xiong J."/>
            <person name="Wang G."/>
            <person name="Cheng J."/>
            <person name="Tian M."/>
            <person name="Pan X."/>
            <person name="Warren A."/>
            <person name="Jiang C."/>
            <person name="Yuan D."/>
            <person name="Miao W."/>
        </authorList>
    </citation>
    <scope>NUCLEOTIDE SEQUENCE [LARGE SCALE GENOMIC DNA]</scope>
    <source>
        <strain evidence="5">36N120E</strain>
    </source>
</reference>
<dbReference type="InterPro" id="IPR000719">
    <property type="entry name" value="Prot_kinase_dom"/>
</dbReference>
<feature type="transmembrane region" description="Helical" evidence="3">
    <location>
        <begin position="729"/>
        <end position="746"/>
    </location>
</feature>
<keyword evidence="5" id="KW-0418">Kinase</keyword>
<feature type="region of interest" description="Disordered" evidence="2">
    <location>
        <begin position="1"/>
        <end position="22"/>
    </location>
</feature>
<evidence type="ECO:0000256" key="2">
    <source>
        <dbReference type="SAM" id="MobiDB-lite"/>
    </source>
</evidence>
<feature type="compositionally biased region" description="Polar residues" evidence="2">
    <location>
        <begin position="1"/>
        <end position="13"/>
    </location>
</feature>
<dbReference type="EMBL" id="LDAU01000155">
    <property type="protein sequence ID" value="KRX02315.1"/>
    <property type="molecule type" value="Genomic_DNA"/>
</dbReference>
<feature type="transmembrane region" description="Helical" evidence="3">
    <location>
        <begin position="758"/>
        <end position="783"/>
    </location>
</feature>
<feature type="region of interest" description="Disordered" evidence="2">
    <location>
        <begin position="411"/>
        <end position="431"/>
    </location>
</feature>
<feature type="compositionally biased region" description="Low complexity" evidence="2">
    <location>
        <begin position="564"/>
        <end position="574"/>
    </location>
</feature>
<proteinExistence type="inferred from homology"/>
<dbReference type="SUPFAM" id="SSF56784">
    <property type="entry name" value="HAD-like"/>
    <property type="match status" value="1"/>
</dbReference>
<evidence type="ECO:0000313" key="5">
    <source>
        <dbReference type="EMBL" id="KRX02315.1"/>
    </source>
</evidence>
<dbReference type="GO" id="GO:0008195">
    <property type="term" value="F:phosphatidate phosphatase activity"/>
    <property type="evidence" value="ECO:0007669"/>
    <property type="project" value="TreeGrafter"/>
</dbReference>
<feature type="region of interest" description="Disordered" evidence="2">
    <location>
        <begin position="561"/>
        <end position="588"/>
    </location>
</feature>
<dbReference type="OrthoDB" id="4567at2759"/>
<dbReference type="Proteomes" id="UP000054937">
    <property type="component" value="Unassembled WGS sequence"/>
</dbReference>
<organism evidence="5 6">
    <name type="scientific">Pseudocohnilembus persalinus</name>
    <name type="common">Ciliate</name>
    <dbReference type="NCBI Taxonomy" id="266149"/>
    <lineage>
        <taxon>Eukaryota</taxon>
        <taxon>Sar</taxon>
        <taxon>Alveolata</taxon>
        <taxon>Ciliophora</taxon>
        <taxon>Intramacronucleata</taxon>
        <taxon>Oligohymenophorea</taxon>
        <taxon>Scuticociliatia</taxon>
        <taxon>Philasterida</taxon>
        <taxon>Pseudocohnilembidae</taxon>
        <taxon>Pseudocohnilembus</taxon>
    </lineage>
</organism>
<evidence type="ECO:0000256" key="1">
    <source>
        <dbReference type="ARBA" id="ARBA00005476"/>
    </source>
</evidence>
<feature type="region of interest" description="Disordered" evidence="2">
    <location>
        <begin position="322"/>
        <end position="388"/>
    </location>
</feature>
<dbReference type="Gene3D" id="3.40.50.1000">
    <property type="entry name" value="HAD superfamily/HAD-like"/>
    <property type="match status" value="1"/>
</dbReference>
<dbReference type="Gene3D" id="1.10.510.10">
    <property type="entry name" value="Transferase(Phosphotransferase) domain 1"/>
    <property type="match status" value="1"/>
</dbReference>
<dbReference type="InterPro" id="IPR036412">
    <property type="entry name" value="HAD-like_sf"/>
</dbReference>
<dbReference type="SMART" id="SM00775">
    <property type="entry name" value="LNS2"/>
    <property type="match status" value="1"/>
</dbReference>
<keyword evidence="6" id="KW-1185">Reference proteome</keyword>
<keyword evidence="3" id="KW-0472">Membrane</keyword>
<protein>
    <submittedName>
        <fullName evidence="5">Protein kinase-like domain</fullName>
    </submittedName>
</protein>
<feature type="compositionally biased region" description="Polar residues" evidence="2">
    <location>
        <begin position="411"/>
        <end position="420"/>
    </location>
</feature>
<gene>
    <name evidence="5" type="ORF">PPERSA_09932</name>
</gene>
<comment type="caution">
    <text evidence="5">The sequence shown here is derived from an EMBL/GenBank/DDBJ whole genome shotgun (WGS) entry which is preliminary data.</text>
</comment>
<dbReference type="SUPFAM" id="SSF56112">
    <property type="entry name" value="Protein kinase-like (PK-like)"/>
    <property type="match status" value="1"/>
</dbReference>
<dbReference type="InterPro" id="IPR011009">
    <property type="entry name" value="Kinase-like_dom_sf"/>
</dbReference>
<dbReference type="InterPro" id="IPR023214">
    <property type="entry name" value="HAD_sf"/>
</dbReference>
<feature type="compositionally biased region" description="Polar residues" evidence="2">
    <location>
        <begin position="352"/>
        <end position="384"/>
    </location>
</feature>
<dbReference type="SMART" id="SM00220">
    <property type="entry name" value="S_TKc"/>
    <property type="match status" value="1"/>
</dbReference>
<accession>A0A0V0QJG0</accession>
<dbReference type="GO" id="GO:0004672">
    <property type="term" value="F:protein kinase activity"/>
    <property type="evidence" value="ECO:0007669"/>
    <property type="project" value="InterPro"/>
</dbReference>
<dbReference type="InterPro" id="IPR013209">
    <property type="entry name" value="LNS2"/>
</dbReference>
<keyword evidence="3" id="KW-1133">Transmembrane helix</keyword>
<dbReference type="Pfam" id="PF04571">
    <property type="entry name" value="Lipin_N"/>
    <property type="match status" value="1"/>
</dbReference>
<dbReference type="InParanoid" id="A0A0V0QJG0"/>
<dbReference type="Pfam" id="PF00069">
    <property type="entry name" value="Pkinase"/>
    <property type="match status" value="1"/>
</dbReference>
<evidence type="ECO:0000313" key="6">
    <source>
        <dbReference type="Proteomes" id="UP000054937"/>
    </source>
</evidence>
<name>A0A0V0QJG0_PSEPJ</name>
<sequence>MGGNTSSQASLSQDKTRQNLEDEPIMVTRNLYGEILLNQNEQGQIIAQQVHYCTSKNEIEKFQKNIEKQKELQKNPNILQLIDFDGGQDNQVCGNMKQYKLKYEFLDQDLYSLMIQYYKEQMRFKEGTIFQMIGNVLSALQSFHKSNILHGSVQPKNILVSEDGTYFKLTNIEFMTHQNHFKNMLLGTEKDCYLSPELLTLLGASNQNQDFENIQQKIKDEKAEIFSLGLTTLNMALLENLQPIYDFDNYSIDFQHLEAKIYEVRQLYSEQLANLVQLMIGQEPNQRPTLEELLSVIRLSQSVIEPNEQHSNVNTQRKFNQNQQMEQQPADQFLQNQQQYQSPQQNQLNSNMKFNGQFSQNNYSQEKSGQQQTKRGIMIQQSDSINEKGRENYIDDQEIQEYQKEVLRKSQQVQQNSYQSPENQQEFQQNQQPFQQIKLIYGFQEPGSILNYQYQQDKNLSNQKLNDTLFNLERMIHKLLERSDGLLQDYDNSQLKHLAEEIREDKVLSTWKIPPVKLGQYAGSPLTYQKFRNNEQKENQQVKQDEVQLQNQQPKQQIVKKKMQSNTKSSSQLKQKQKSFGDSNSRKRNMLGAYQKNKDEFVPNEQQSYLNIKYKKSGRRKVEEGYAIFSVLLRLHKYVIIQFLYHGGIQNAENFMKEIAVVAVFQLFAMVIPEKIWLAFTQNFLVKGALNSVSNIVYCKMIMKVYNQEVSGQTVRANIQSDMVKNNQFQFYFVVAILALLGPLIIGIDKYVTKGSKAFYKFIPTIIIVTLQFVIAAVIVYQIGSYQFDLAKYLNNYLSQFTNQYKLYPNLLPLQAQMIYWTVSTFLLGLLFEPSTQTPIQALINGFMDIIVVQQKDGSFMSMPWHLRFGTISSIIWQTNYVKIYVNDILQKVTMKVDEYGAAYFLYEIKENSNKKQENFMENQNSNIQNINKVYNQNFTKSKKLMEQVNQLSHDGVQSTIIKGRKYYKSLRPPKKILKQFQLKQGSNSIRFELDDKYLGKQVVEGKIYLFNQNTKLVISDIDGTVTKSDILGHLLNSFGMQWFHDDLVEFHHQIVKNNYQIIYLTARPLIQYQYTRHTLNHCNQNNNKLPEGPLIMSADLMMSALKQEVFYKNVDEFKGTLLLEFVRLYGDVKNPVYASIGNKDTDLVAAIYCGINPENAYTINEQGQIHRYNNPGTVFSYKQLSKDIEKYFPKYNLN</sequence>
<dbReference type="PROSITE" id="PS50011">
    <property type="entry name" value="PROTEIN_KINASE_DOM"/>
    <property type="match status" value="1"/>
</dbReference>